<feature type="domain" description="M23ase beta-sheet core" evidence="1">
    <location>
        <begin position="129"/>
        <end position="224"/>
    </location>
</feature>
<dbReference type="InterPro" id="IPR050570">
    <property type="entry name" value="Cell_wall_metabolism_enzyme"/>
</dbReference>
<evidence type="ECO:0000313" key="2">
    <source>
        <dbReference type="EMBL" id="HIU54467.1"/>
    </source>
</evidence>
<name>A0A9D1M6F7_9BACT</name>
<dbReference type="Pfam" id="PF01551">
    <property type="entry name" value="Peptidase_M23"/>
    <property type="match status" value="1"/>
</dbReference>
<dbReference type="PANTHER" id="PTHR21666">
    <property type="entry name" value="PEPTIDASE-RELATED"/>
    <property type="match status" value="1"/>
</dbReference>
<dbReference type="Proteomes" id="UP000824112">
    <property type="component" value="Unassembled WGS sequence"/>
</dbReference>
<dbReference type="PANTHER" id="PTHR21666:SF270">
    <property type="entry name" value="MUREIN HYDROLASE ACTIVATOR ENVC"/>
    <property type="match status" value="1"/>
</dbReference>
<sequence length="254" mass="28301">MCRYNLLGPFLLILPFLFLGCGTKKTVSAPPLWDDPLAKIDPLPTYQPTLPVYTVTFPYRPVRDIEARIVIPETFSASETAYVSSKHKGLFDRNSRLVVELPVFGREAGYAFPLPGAKVISPYGRRSGRMHTGIDLKTRANDTIVAAFAGVVRMSKRYGAYGNVIVVRHRSGFETVYSHNVKNLVKVGEYVSAGDPIALTGRTGRATTEHLHFEVRVNGQYFDPNWVIDFQNYTLKENTLVFVKNGNAVKVSVS</sequence>
<proteinExistence type="predicted"/>
<reference evidence="2" key="2">
    <citation type="journal article" date="2021" name="PeerJ">
        <title>Extensive microbial diversity within the chicken gut microbiome revealed by metagenomics and culture.</title>
        <authorList>
            <person name="Gilroy R."/>
            <person name="Ravi A."/>
            <person name="Getino M."/>
            <person name="Pursley I."/>
            <person name="Horton D.L."/>
            <person name="Alikhan N.F."/>
            <person name="Baker D."/>
            <person name="Gharbi K."/>
            <person name="Hall N."/>
            <person name="Watson M."/>
            <person name="Adriaenssens E.M."/>
            <person name="Foster-Nyarko E."/>
            <person name="Jarju S."/>
            <person name="Secka A."/>
            <person name="Antonio M."/>
            <person name="Oren A."/>
            <person name="Chaudhuri R.R."/>
            <person name="La Ragione R."/>
            <person name="Hildebrand F."/>
            <person name="Pallen M.J."/>
        </authorList>
    </citation>
    <scope>NUCLEOTIDE SEQUENCE</scope>
    <source>
        <strain evidence="2">CHK158-818</strain>
    </source>
</reference>
<dbReference type="SUPFAM" id="SSF51261">
    <property type="entry name" value="Duplicated hybrid motif"/>
    <property type="match status" value="1"/>
</dbReference>
<comment type="caution">
    <text evidence="2">The sequence shown here is derived from an EMBL/GenBank/DDBJ whole genome shotgun (WGS) entry which is preliminary data.</text>
</comment>
<dbReference type="Gene3D" id="2.70.70.10">
    <property type="entry name" value="Glucose Permease (Domain IIA)"/>
    <property type="match status" value="1"/>
</dbReference>
<evidence type="ECO:0000313" key="3">
    <source>
        <dbReference type="Proteomes" id="UP000824112"/>
    </source>
</evidence>
<dbReference type="EMBL" id="DVNA01000036">
    <property type="protein sequence ID" value="HIU54467.1"/>
    <property type="molecule type" value="Genomic_DNA"/>
</dbReference>
<dbReference type="CDD" id="cd12797">
    <property type="entry name" value="M23_peptidase"/>
    <property type="match status" value="1"/>
</dbReference>
<evidence type="ECO:0000259" key="1">
    <source>
        <dbReference type="Pfam" id="PF01551"/>
    </source>
</evidence>
<dbReference type="InterPro" id="IPR016047">
    <property type="entry name" value="M23ase_b-sheet_dom"/>
</dbReference>
<gene>
    <name evidence="2" type="ORF">IAB03_01515</name>
</gene>
<organism evidence="2 3">
    <name type="scientific">Candidatus Gallibacteroides avistercoris</name>
    <dbReference type="NCBI Taxonomy" id="2840833"/>
    <lineage>
        <taxon>Bacteria</taxon>
        <taxon>Pseudomonadati</taxon>
        <taxon>Bacteroidota</taxon>
        <taxon>Bacteroidia</taxon>
        <taxon>Bacteroidales</taxon>
        <taxon>Bacteroidaceae</taxon>
        <taxon>Bacteroidaceae incertae sedis</taxon>
        <taxon>Candidatus Gallibacteroides</taxon>
    </lineage>
</organism>
<dbReference type="GO" id="GO:0004222">
    <property type="term" value="F:metalloendopeptidase activity"/>
    <property type="evidence" value="ECO:0007669"/>
    <property type="project" value="TreeGrafter"/>
</dbReference>
<reference evidence="2" key="1">
    <citation type="submission" date="2020-10" db="EMBL/GenBank/DDBJ databases">
        <authorList>
            <person name="Gilroy R."/>
        </authorList>
    </citation>
    <scope>NUCLEOTIDE SEQUENCE</scope>
    <source>
        <strain evidence="2">CHK158-818</strain>
    </source>
</reference>
<dbReference type="AlphaFoldDB" id="A0A9D1M6F7"/>
<dbReference type="PROSITE" id="PS51257">
    <property type="entry name" value="PROKAR_LIPOPROTEIN"/>
    <property type="match status" value="1"/>
</dbReference>
<dbReference type="InterPro" id="IPR011055">
    <property type="entry name" value="Dup_hybrid_motif"/>
</dbReference>
<accession>A0A9D1M6F7</accession>
<protein>
    <submittedName>
        <fullName evidence="2">M23 family metallopeptidase</fullName>
    </submittedName>
</protein>